<sequence length="274" mass="31268">MCLIGVHKSTWILTLLTILLVLSSCGKEQPPVMEEAEDPCDCATEVSAEFEILEILAPFGNWESDIRTSTDVILSQKNVEFKAKMENADHYTWYIGTEVLDTRSVIRYFDDAQVGQQITVSLAVRSEPNINCFPNDDGYDSISKTFEVMYKCDSALMEGWFRVAPEGSADSLDIGFDIRLRKVGPSAGNCHFVDIYNYNGLGDTLDHYVAGDYLWRNYRYVKMDGIVAINPYNSFYYEAEIDFNNEFHLYISRGNPVFNSQQDPFPEIYHGRKL</sequence>
<protein>
    <submittedName>
        <fullName evidence="1">Uncharacterized protein</fullName>
    </submittedName>
</protein>
<gene>
    <name evidence="1" type="ORF">CRYO30217_03349</name>
</gene>
<reference evidence="1" key="1">
    <citation type="submission" date="2021-04" db="EMBL/GenBank/DDBJ databases">
        <authorList>
            <person name="Rodrigo-Torres L."/>
            <person name="Arahal R. D."/>
            <person name="Lucena T."/>
        </authorList>
    </citation>
    <scope>NUCLEOTIDE SEQUENCE</scope>
    <source>
        <strain evidence="1">AS29M-1</strain>
    </source>
</reference>
<proteinExistence type="predicted"/>
<evidence type="ECO:0000313" key="2">
    <source>
        <dbReference type="Proteomes" id="UP000683507"/>
    </source>
</evidence>
<dbReference type="KEGG" id="ptan:CRYO30217_03349"/>
<dbReference type="EMBL" id="OU015584">
    <property type="protein sequence ID" value="CAG5086957.1"/>
    <property type="molecule type" value="Genomic_DNA"/>
</dbReference>
<accession>A0A916JQ30</accession>
<name>A0A916JQ30_9FLAO</name>
<dbReference type="RefSeq" id="WP_258543530.1">
    <property type="nucleotide sequence ID" value="NZ_OU015584.1"/>
</dbReference>
<dbReference type="Proteomes" id="UP000683507">
    <property type="component" value="Chromosome"/>
</dbReference>
<keyword evidence="2" id="KW-1185">Reference proteome</keyword>
<evidence type="ECO:0000313" key="1">
    <source>
        <dbReference type="EMBL" id="CAG5086957.1"/>
    </source>
</evidence>
<organism evidence="1 2">
    <name type="scientific">Parvicella tangerina</name>
    <dbReference type="NCBI Taxonomy" id="2829795"/>
    <lineage>
        <taxon>Bacteria</taxon>
        <taxon>Pseudomonadati</taxon>
        <taxon>Bacteroidota</taxon>
        <taxon>Flavobacteriia</taxon>
        <taxon>Flavobacteriales</taxon>
        <taxon>Parvicellaceae</taxon>
        <taxon>Parvicella</taxon>
    </lineage>
</organism>
<dbReference type="AlphaFoldDB" id="A0A916JQ30"/>